<sequence length="200" mass="22567">MRLFDWVIDHLYWLLAAALVSSLGVWLWEPTENQVLKKRVVAAIAPADTIAPGDSLTINMARVANFPWDTLYVFCGRGASALISQAIGQPWRGRTVGEDDNLLVFLHQGEVADFVIFRGFNYQQEPHFVKFIGHFNAGELFTPATATFIAKRDEQAPHFIDLYSANREANSAYRPAYGRYLAQYREAVRLGTPFPHGAEY</sequence>
<protein>
    <submittedName>
        <fullName evidence="2">Uncharacterized protein</fullName>
    </submittedName>
</protein>
<evidence type="ECO:0000256" key="1">
    <source>
        <dbReference type="SAM" id="Phobius"/>
    </source>
</evidence>
<evidence type="ECO:0000313" key="3">
    <source>
        <dbReference type="Proteomes" id="UP001165297"/>
    </source>
</evidence>
<gene>
    <name evidence="2" type="ORF">LGH70_06155</name>
</gene>
<reference evidence="2" key="1">
    <citation type="submission" date="2021-10" db="EMBL/GenBank/DDBJ databases">
        <authorList>
            <person name="Dean J.D."/>
            <person name="Kim M.K."/>
            <person name="Newey C.N."/>
            <person name="Stoker T.S."/>
            <person name="Thompson D.W."/>
            <person name="Grose J.H."/>
        </authorList>
    </citation>
    <scope>NUCLEOTIDE SEQUENCE</scope>
    <source>
        <strain evidence="2">BT635</strain>
    </source>
</reference>
<dbReference type="EMBL" id="JAJADQ010000002">
    <property type="protein sequence ID" value="MCB2377156.1"/>
    <property type="molecule type" value="Genomic_DNA"/>
</dbReference>
<comment type="caution">
    <text evidence="2">The sequence shown here is derived from an EMBL/GenBank/DDBJ whole genome shotgun (WGS) entry which is preliminary data.</text>
</comment>
<name>A0ABS8A9T5_9BACT</name>
<keyword evidence="1" id="KW-0812">Transmembrane</keyword>
<organism evidence="2 3">
    <name type="scientific">Hymenobacter nitidus</name>
    <dbReference type="NCBI Taxonomy" id="2880929"/>
    <lineage>
        <taxon>Bacteria</taxon>
        <taxon>Pseudomonadati</taxon>
        <taxon>Bacteroidota</taxon>
        <taxon>Cytophagia</taxon>
        <taxon>Cytophagales</taxon>
        <taxon>Hymenobacteraceae</taxon>
        <taxon>Hymenobacter</taxon>
    </lineage>
</organism>
<dbReference type="RefSeq" id="WP_226183691.1">
    <property type="nucleotide sequence ID" value="NZ_JAJADQ010000002.1"/>
</dbReference>
<feature type="transmembrane region" description="Helical" evidence="1">
    <location>
        <begin position="12"/>
        <end position="29"/>
    </location>
</feature>
<proteinExistence type="predicted"/>
<keyword evidence="3" id="KW-1185">Reference proteome</keyword>
<evidence type="ECO:0000313" key="2">
    <source>
        <dbReference type="EMBL" id="MCB2377156.1"/>
    </source>
</evidence>
<keyword evidence="1" id="KW-1133">Transmembrane helix</keyword>
<dbReference type="Proteomes" id="UP001165297">
    <property type="component" value="Unassembled WGS sequence"/>
</dbReference>
<accession>A0ABS8A9T5</accession>
<keyword evidence="1" id="KW-0472">Membrane</keyword>